<reference evidence="2" key="1">
    <citation type="submission" date="2015-09" db="EMBL/GenBank/DDBJ databases">
        <authorList>
            <consortium name="Pathogen Informatics"/>
        </authorList>
    </citation>
    <scope>NUCLEOTIDE SEQUENCE</scope>
    <source>
        <strain evidence="2">2789STDY5834896</strain>
    </source>
</reference>
<keyword evidence="2" id="KW-0808">Transferase</keyword>
<name>A0A1C6IUT8_9FIRM</name>
<dbReference type="Gene3D" id="3.40.630.30">
    <property type="match status" value="1"/>
</dbReference>
<dbReference type="AlphaFoldDB" id="A0A1C6IUT8"/>
<sequence length="339" mass="37195">MPPIDAYSHQCGVMDSFAEMVAAGVKPVALTHPQPSQAARDRYLPYADQLADRYGVRYYCENGGLVTDLFPASLNRGTYNLVFYRDRAAIDAYLSIHRHKAALQQAGRYAGRPRFSLAYQLGRLLGYSGSDIRRMVAQNGDREPVDPMPARPLPVPCAGQPVEIGDISRKKDRFLSPLAALLEQTFPQSYKNCGEEEADALLSPGRVALGALAGGELVGFVGAMPQYGQTGWELHPLLVAPAWQRRGIGTRLVAELQQRVAARGCCCLYLGCDDEFGGTSLAGADLYRDTWSQIENIHLTGDHPYPFYQKQGFSIVGVFPDANGPGRPDIWMAKRIVSE</sequence>
<dbReference type="PROSITE" id="PS51186">
    <property type="entry name" value="GNAT"/>
    <property type="match status" value="1"/>
</dbReference>
<evidence type="ECO:0000313" key="2">
    <source>
        <dbReference type="EMBL" id="SCJ73532.1"/>
    </source>
</evidence>
<evidence type="ECO:0000259" key="1">
    <source>
        <dbReference type="PROSITE" id="PS51186"/>
    </source>
</evidence>
<feature type="domain" description="N-acetyltransferase" evidence="1">
    <location>
        <begin position="162"/>
        <end position="337"/>
    </location>
</feature>
<dbReference type="GO" id="GO:0016747">
    <property type="term" value="F:acyltransferase activity, transferring groups other than amino-acyl groups"/>
    <property type="evidence" value="ECO:0007669"/>
    <property type="project" value="InterPro"/>
</dbReference>
<dbReference type="Pfam" id="PF00583">
    <property type="entry name" value="Acetyltransf_1"/>
    <property type="match status" value="1"/>
</dbReference>
<dbReference type="InterPro" id="IPR016181">
    <property type="entry name" value="Acyl_CoA_acyltransferase"/>
</dbReference>
<organism evidence="2">
    <name type="scientific">uncultured Anaerotruncus sp</name>
    <dbReference type="NCBI Taxonomy" id="905011"/>
    <lineage>
        <taxon>Bacteria</taxon>
        <taxon>Bacillati</taxon>
        <taxon>Bacillota</taxon>
        <taxon>Clostridia</taxon>
        <taxon>Eubacteriales</taxon>
        <taxon>Oscillospiraceae</taxon>
        <taxon>Anaerotruncus</taxon>
        <taxon>environmental samples</taxon>
    </lineage>
</organism>
<protein>
    <submittedName>
        <fullName evidence="2">Predicted acetyltransferase</fullName>
    </submittedName>
</protein>
<accession>A0A1C6IUT8</accession>
<dbReference type="EMBL" id="FMHG01000001">
    <property type="protein sequence ID" value="SCJ73532.1"/>
    <property type="molecule type" value="Genomic_DNA"/>
</dbReference>
<gene>
    <name evidence="2" type="ORF">SAMEA3545359_01695</name>
</gene>
<dbReference type="InterPro" id="IPR000182">
    <property type="entry name" value="GNAT_dom"/>
</dbReference>
<proteinExistence type="predicted"/>
<dbReference type="SUPFAM" id="SSF55729">
    <property type="entry name" value="Acyl-CoA N-acyltransferases (Nat)"/>
    <property type="match status" value="1"/>
</dbReference>
<dbReference type="CDD" id="cd04301">
    <property type="entry name" value="NAT_SF"/>
    <property type="match status" value="1"/>
</dbReference>